<evidence type="ECO:0000256" key="9">
    <source>
        <dbReference type="SAM" id="Phobius"/>
    </source>
</evidence>
<proteinExistence type="inferred from homology"/>
<dbReference type="Pfam" id="PF02653">
    <property type="entry name" value="BPD_transp_2"/>
    <property type="match status" value="1"/>
</dbReference>
<dbReference type="EMBL" id="DVNB01000102">
    <property type="protein sequence ID" value="HIU58135.1"/>
    <property type="molecule type" value="Genomic_DNA"/>
</dbReference>
<evidence type="ECO:0000256" key="2">
    <source>
        <dbReference type="ARBA" id="ARBA00022448"/>
    </source>
</evidence>
<dbReference type="NCBIfam" id="TIGR03409">
    <property type="entry name" value="urea_trans_UrtB"/>
    <property type="match status" value="1"/>
</dbReference>
<evidence type="ECO:0000256" key="5">
    <source>
        <dbReference type="ARBA" id="ARBA00022970"/>
    </source>
</evidence>
<dbReference type="InterPro" id="IPR017779">
    <property type="entry name" value="ABC_UrtB_bac"/>
</dbReference>
<name>A0A9D1MD20_9FIRM</name>
<feature type="transmembrane region" description="Helical" evidence="9">
    <location>
        <begin position="147"/>
        <end position="168"/>
    </location>
</feature>
<keyword evidence="7 9" id="KW-0472">Membrane</keyword>
<feature type="transmembrane region" description="Helical" evidence="9">
    <location>
        <begin position="266"/>
        <end position="286"/>
    </location>
</feature>
<keyword evidence="3" id="KW-1003">Cell membrane</keyword>
<organism evidence="10 11">
    <name type="scientific">Candidatus Ornithomonoglobus merdipullorum</name>
    <dbReference type="NCBI Taxonomy" id="2840895"/>
    <lineage>
        <taxon>Bacteria</taxon>
        <taxon>Bacillati</taxon>
        <taxon>Bacillota</taxon>
        <taxon>Clostridia</taxon>
        <taxon>Candidatus Ornithomonoglobus</taxon>
    </lineage>
</organism>
<feature type="transmembrane region" description="Helical" evidence="9">
    <location>
        <begin position="200"/>
        <end position="222"/>
    </location>
</feature>
<dbReference type="Proteomes" id="UP000824109">
    <property type="component" value="Unassembled WGS sequence"/>
</dbReference>
<dbReference type="GO" id="GO:0006865">
    <property type="term" value="P:amino acid transport"/>
    <property type="evidence" value="ECO:0007669"/>
    <property type="project" value="UniProtKB-KW"/>
</dbReference>
<gene>
    <name evidence="10" type="primary">urtB</name>
    <name evidence="10" type="ORF">IAA61_10050</name>
</gene>
<evidence type="ECO:0000313" key="10">
    <source>
        <dbReference type="EMBL" id="HIU58135.1"/>
    </source>
</evidence>
<keyword evidence="2" id="KW-0813">Transport</keyword>
<evidence type="ECO:0000256" key="4">
    <source>
        <dbReference type="ARBA" id="ARBA00022692"/>
    </source>
</evidence>
<evidence type="ECO:0000256" key="7">
    <source>
        <dbReference type="ARBA" id="ARBA00023136"/>
    </source>
</evidence>
<evidence type="ECO:0000256" key="3">
    <source>
        <dbReference type="ARBA" id="ARBA00022475"/>
    </source>
</evidence>
<feature type="transmembrane region" description="Helical" evidence="9">
    <location>
        <begin position="12"/>
        <end position="31"/>
    </location>
</feature>
<evidence type="ECO:0000256" key="8">
    <source>
        <dbReference type="ARBA" id="ARBA00037998"/>
    </source>
</evidence>
<evidence type="ECO:0000256" key="1">
    <source>
        <dbReference type="ARBA" id="ARBA00004651"/>
    </source>
</evidence>
<comment type="caution">
    <text evidence="10">The sequence shown here is derived from an EMBL/GenBank/DDBJ whole genome shotgun (WGS) entry which is preliminary data.</text>
</comment>
<dbReference type="PANTHER" id="PTHR11795:SF447">
    <property type="entry name" value="ABC TRANSPORTER PERMEASE PROTEIN"/>
    <property type="match status" value="1"/>
</dbReference>
<comment type="similarity">
    <text evidence="8">Belongs to the binding-protein-dependent transport system permease family. LivHM subfamily.</text>
</comment>
<dbReference type="InterPro" id="IPR052157">
    <property type="entry name" value="BCAA_transport_permease"/>
</dbReference>
<dbReference type="GO" id="GO:0005886">
    <property type="term" value="C:plasma membrane"/>
    <property type="evidence" value="ECO:0007669"/>
    <property type="project" value="UniProtKB-SubCell"/>
</dbReference>
<evidence type="ECO:0000313" key="11">
    <source>
        <dbReference type="Proteomes" id="UP000824109"/>
    </source>
</evidence>
<dbReference type="PANTHER" id="PTHR11795">
    <property type="entry name" value="BRANCHED-CHAIN AMINO ACID TRANSPORT SYSTEM PERMEASE PROTEIN LIVH"/>
    <property type="match status" value="1"/>
</dbReference>
<reference evidence="10" key="2">
    <citation type="journal article" date="2021" name="PeerJ">
        <title>Extensive microbial diversity within the chicken gut microbiome revealed by metagenomics and culture.</title>
        <authorList>
            <person name="Gilroy R."/>
            <person name="Ravi A."/>
            <person name="Getino M."/>
            <person name="Pursley I."/>
            <person name="Horton D.L."/>
            <person name="Alikhan N.F."/>
            <person name="Baker D."/>
            <person name="Gharbi K."/>
            <person name="Hall N."/>
            <person name="Watson M."/>
            <person name="Adriaenssens E.M."/>
            <person name="Foster-Nyarko E."/>
            <person name="Jarju S."/>
            <person name="Secka A."/>
            <person name="Antonio M."/>
            <person name="Oren A."/>
            <person name="Chaudhuri R.R."/>
            <person name="La Ragione R."/>
            <person name="Hildebrand F."/>
            <person name="Pallen M.J."/>
        </authorList>
    </citation>
    <scope>NUCLEOTIDE SEQUENCE</scope>
    <source>
        <strain evidence="10">USAMLcec3-3695</strain>
    </source>
</reference>
<reference evidence="10" key="1">
    <citation type="submission" date="2020-10" db="EMBL/GenBank/DDBJ databases">
        <authorList>
            <person name="Gilroy R."/>
        </authorList>
    </citation>
    <scope>NUCLEOTIDE SEQUENCE</scope>
    <source>
        <strain evidence="10">USAMLcec3-3695</strain>
    </source>
</reference>
<evidence type="ECO:0000256" key="6">
    <source>
        <dbReference type="ARBA" id="ARBA00022989"/>
    </source>
</evidence>
<keyword evidence="5" id="KW-0029">Amino-acid transport</keyword>
<keyword evidence="6 9" id="KW-1133">Transmembrane helix</keyword>
<feature type="transmembrane region" description="Helical" evidence="9">
    <location>
        <begin position="234"/>
        <end position="259"/>
    </location>
</feature>
<keyword evidence="4 9" id="KW-0812">Transmembrane</keyword>
<comment type="subcellular location">
    <subcellularLocation>
        <location evidence="1">Cell membrane</location>
        <topology evidence="1">Multi-pass membrane protein</topology>
    </subcellularLocation>
</comment>
<dbReference type="CDD" id="cd06582">
    <property type="entry name" value="TM_PBP1_LivH_like"/>
    <property type="match status" value="1"/>
</dbReference>
<feature type="transmembrane region" description="Helical" evidence="9">
    <location>
        <begin position="69"/>
        <end position="93"/>
    </location>
</feature>
<dbReference type="InterPro" id="IPR001851">
    <property type="entry name" value="ABC_transp_permease"/>
</dbReference>
<protein>
    <submittedName>
        <fullName evidence="10">Urea ABC transporter permease subunit UrtB</fullName>
    </submittedName>
</protein>
<dbReference type="GO" id="GO:0022857">
    <property type="term" value="F:transmembrane transporter activity"/>
    <property type="evidence" value="ECO:0007669"/>
    <property type="project" value="InterPro"/>
</dbReference>
<accession>A0A9D1MD20</accession>
<dbReference type="AlphaFoldDB" id="A0A9D1MD20"/>
<sequence>MTQFINTVFNGVSLSSIILLTSLGLAITFGLMRVINMAHGEFLMIGAYTTYVIQNIFKSLLPESLFDLYYFAAIISAFAVTFLLGAVMERLVISRLYGREIDSLLATWGISLILQQAARSIFGMQGVNVTAPSFLSGGATVGDCTFSYNRLFILGLVIVCMIFMWYIMYRSNFGKQMRAVMQNRPMAQCMGINSKRIDMLTFSLGSGLAGIAGCSVALLGSIDSTIGQSYIVNSFIAVVLGGVGRLAGTVFGSSIIGFASIGIENYTSASIAKAAVLLIVIAVLQFRPHGLFSIKSRKLDE</sequence>